<dbReference type="InterPro" id="IPR001254">
    <property type="entry name" value="Trypsin_dom"/>
</dbReference>
<comment type="caution">
    <text evidence="3">The sequence shown here is derived from an EMBL/GenBank/DDBJ whole genome shotgun (WGS) entry which is preliminary data.</text>
</comment>
<dbReference type="InterPro" id="IPR009003">
    <property type="entry name" value="Peptidase_S1_PA"/>
</dbReference>
<keyword evidence="4" id="KW-1185">Reference proteome</keyword>
<gene>
    <name evidence="3" type="ORF">TPAB3V08_LOCUS7590</name>
</gene>
<sequence>MLKWRVLTDFIVVAGTSTLDHGGEKYSVIRRINHRDYRPSDSWRNDISLLRVDRQIVYSQFINSIPLAVPNQNLPVGLHTTASGWGYVDSRRTTRPNILQTIDVQVVSSEYCQEVHNKSIHSVHICAYGGEGYGVCSVTKYLADDDFPEEYGYYEEVFEGDEEAQSRHDQRTTN</sequence>
<keyword evidence="1" id="KW-1015">Disulfide bond</keyword>
<dbReference type="PANTHER" id="PTHR24252:SF7">
    <property type="entry name" value="HYALIN"/>
    <property type="match status" value="1"/>
</dbReference>
<protein>
    <recommendedName>
        <fullName evidence="2">Peptidase S1 domain-containing protein</fullName>
    </recommendedName>
</protein>
<dbReference type="PANTHER" id="PTHR24252">
    <property type="entry name" value="ACROSIN-RELATED"/>
    <property type="match status" value="1"/>
</dbReference>
<evidence type="ECO:0000313" key="3">
    <source>
        <dbReference type="EMBL" id="CAG2060634.1"/>
    </source>
</evidence>
<organism evidence="3 4">
    <name type="scientific">Timema podura</name>
    <name type="common">Walking stick</name>
    <dbReference type="NCBI Taxonomy" id="61482"/>
    <lineage>
        <taxon>Eukaryota</taxon>
        <taxon>Metazoa</taxon>
        <taxon>Ecdysozoa</taxon>
        <taxon>Arthropoda</taxon>
        <taxon>Hexapoda</taxon>
        <taxon>Insecta</taxon>
        <taxon>Pterygota</taxon>
        <taxon>Neoptera</taxon>
        <taxon>Polyneoptera</taxon>
        <taxon>Phasmatodea</taxon>
        <taxon>Timematodea</taxon>
        <taxon>Timematoidea</taxon>
        <taxon>Timematidae</taxon>
        <taxon>Timema</taxon>
    </lineage>
</organism>
<dbReference type="Pfam" id="PF00089">
    <property type="entry name" value="Trypsin"/>
    <property type="match status" value="1"/>
</dbReference>
<dbReference type="SMART" id="SM00020">
    <property type="entry name" value="Tryp_SPc"/>
    <property type="match status" value="1"/>
</dbReference>
<feature type="domain" description="Peptidase S1" evidence="2">
    <location>
        <begin position="1"/>
        <end position="136"/>
    </location>
</feature>
<evidence type="ECO:0000259" key="2">
    <source>
        <dbReference type="PROSITE" id="PS50240"/>
    </source>
</evidence>
<dbReference type="InterPro" id="IPR043504">
    <property type="entry name" value="Peptidase_S1_PA_chymotrypsin"/>
</dbReference>
<dbReference type="SUPFAM" id="SSF50494">
    <property type="entry name" value="Trypsin-like serine proteases"/>
    <property type="match status" value="1"/>
</dbReference>
<proteinExistence type="predicted"/>
<dbReference type="EMBL" id="CAJPIN010012971">
    <property type="protein sequence ID" value="CAG2060634.1"/>
    <property type="molecule type" value="Genomic_DNA"/>
</dbReference>
<evidence type="ECO:0000256" key="1">
    <source>
        <dbReference type="ARBA" id="ARBA00023157"/>
    </source>
</evidence>
<dbReference type="Gene3D" id="2.40.10.10">
    <property type="entry name" value="Trypsin-like serine proteases"/>
    <property type="match status" value="2"/>
</dbReference>
<dbReference type="Proteomes" id="UP001153148">
    <property type="component" value="Unassembled WGS sequence"/>
</dbReference>
<name>A0ABN7P5I0_TIMPD</name>
<accession>A0ABN7P5I0</accession>
<dbReference type="PROSITE" id="PS50240">
    <property type="entry name" value="TRYPSIN_DOM"/>
    <property type="match status" value="1"/>
</dbReference>
<evidence type="ECO:0000313" key="4">
    <source>
        <dbReference type="Proteomes" id="UP001153148"/>
    </source>
</evidence>
<reference evidence="3" key="1">
    <citation type="submission" date="2021-03" db="EMBL/GenBank/DDBJ databases">
        <authorList>
            <person name="Tran Van P."/>
        </authorList>
    </citation>
    <scope>NUCLEOTIDE SEQUENCE</scope>
</reference>